<accession>A0A699KV95</accession>
<reference evidence="2" key="1">
    <citation type="journal article" date="2019" name="Sci. Rep.">
        <title>Draft genome of Tanacetum cinerariifolium, the natural source of mosquito coil.</title>
        <authorList>
            <person name="Yamashiro T."/>
            <person name="Shiraishi A."/>
            <person name="Satake H."/>
            <person name="Nakayama K."/>
        </authorList>
    </citation>
    <scope>NUCLEOTIDE SEQUENCE</scope>
</reference>
<feature type="compositionally biased region" description="Basic and acidic residues" evidence="1">
    <location>
        <begin position="84"/>
        <end position="119"/>
    </location>
</feature>
<proteinExistence type="predicted"/>
<comment type="caution">
    <text evidence="2">The sequence shown here is derived from an EMBL/GenBank/DDBJ whole genome shotgun (WGS) entry which is preliminary data.</text>
</comment>
<sequence>MDLQDQEVIDNGCSRNMTKNMSYLTDYEEIDGEYVPFGGNPKGGRITGKGSGLDWLFDIDALTRIMNYEPIVAGTQSNGFADPKSSHDDGSKPSCIDGKKVDKDLRKENDCNDQEKEDNVNNTNNVNIVSSTINATGLNEEKELPFEPNMHALE</sequence>
<organism evidence="2">
    <name type="scientific">Tanacetum cinerariifolium</name>
    <name type="common">Dalmatian daisy</name>
    <name type="synonym">Chrysanthemum cinerariifolium</name>
    <dbReference type="NCBI Taxonomy" id="118510"/>
    <lineage>
        <taxon>Eukaryota</taxon>
        <taxon>Viridiplantae</taxon>
        <taxon>Streptophyta</taxon>
        <taxon>Embryophyta</taxon>
        <taxon>Tracheophyta</taxon>
        <taxon>Spermatophyta</taxon>
        <taxon>Magnoliopsida</taxon>
        <taxon>eudicotyledons</taxon>
        <taxon>Gunneridae</taxon>
        <taxon>Pentapetalae</taxon>
        <taxon>asterids</taxon>
        <taxon>campanulids</taxon>
        <taxon>Asterales</taxon>
        <taxon>Asteraceae</taxon>
        <taxon>Asteroideae</taxon>
        <taxon>Anthemideae</taxon>
        <taxon>Anthemidinae</taxon>
        <taxon>Tanacetum</taxon>
    </lineage>
</organism>
<dbReference type="AlphaFoldDB" id="A0A699KV95"/>
<name>A0A699KV95_TANCI</name>
<protein>
    <submittedName>
        <fullName evidence="2">Uncharacterized protein</fullName>
    </submittedName>
</protein>
<feature type="region of interest" description="Disordered" evidence="1">
    <location>
        <begin position="74"/>
        <end position="127"/>
    </location>
</feature>
<gene>
    <name evidence="2" type="ORF">Tci_679571</name>
</gene>
<feature type="non-terminal residue" evidence="2">
    <location>
        <position position="154"/>
    </location>
</feature>
<evidence type="ECO:0000256" key="1">
    <source>
        <dbReference type="SAM" id="MobiDB-lite"/>
    </source>
</evidence>
<dbReference type="EMBL" id="BKCJ010546816">
    <property type="protein sequence ID" value="GFB07600.1"/>
    <property type="molecule type" value="Genomic_DNA"/>
</dbReference>
<evidence type="ECO:0000313" key="2">
    <source>
        <dbReference type="EMBL" id="GFB07600.1"/>
    </source>
</evidence>